<dbReference type="RefSeq" id="WP_107582240.1">
    <property type="nucleotide sequence ID" value="NZ_JAERMS010000021.1"/>
</dbReference>
<accession>A0ABS3M613</accession>
<sequence>MTHGHDVLHMMEGQTYATKESLVEAIIRQFGAEERFRTCHAEGMTATELVDFLEAHGKFMPAGDAFTADMSKMCNH</sequence>
<dbReference type="Proteomes" id="UP000664265">
    <property type="component" value="Unassembled WGS sequence"/>
</dbReference>
<gene>
    <name evidence="1" type="ORF">JHU38_07555</name>
</gene>
<comment type="caution">
    <text evidence="1">The sequence shown here is derived from an EMBL/GenBank/DDBJ whole genome shotgun (WGS) entry which is preliminary data.</text>
</comment>
<name>A0ABS3M613_9BACT</name>
<dbReference type="NCBIfam" id="TIGR03853">
    <property type="entry name" value="matur_matur"/>
    <property type="match status" value="1"/>
</dbReference>
<organism evidence="1 2">
    <name type="scientific">Prevotella illustrans</name>
    <dbReference type="NCBI Taxonomy" id="2800387"/>
    <lineage>
        <taxon>Bacteria</taxon>
        <taxon>Pseudomonadati</taxon>
        <taxon>Bacteroidota</taxon>
        <taxon>Bacteroidia</taxon>
        <taxon>Bacteroidales</taxon>
        <taxon>Prevotellaceae</taxon>
        <taxon>Prevotella</taxon>
    </lineage>
</organism>
<evidence type="ECO:0000313" key="2">
    <source>
        <dbReference type="Proteomes" id="UP000664265"/>
    </source>
</evidence>
<keyword evidence="2" id="KW-1185">Reference proteome</keyword>
<evidence type="ECO:0000313" key="1">
    <source>
        <dbReference type="EMBL" id="MBO1363624.1"/>
    </source>
</evidence>
<dbReference type="InterPro" id="IPR019620">
    <property type="entry name" value="Metal-bd_prot_put"/>
</dbReference>
<proteinExistence type="predicted"/>
<dbReference type="EMBL" id="JAERMS010000021">
    <property type="protein sequence ID" value="MBO1363624.1"/>
    <property type="molecule type" value="Genomic_DNA"/>
</dbReference>
<reference evidence="1 2" key="1">
    <citation type="submission" date="2021-01" db="EMBL/GenBank/DDBJ databases">
        <title>Prevotella A2931 sp. nov.</title>
        <authorList>
            <person name="Buhl M."/>
            <person name="Oberhettinger P."/>
        </authorList>
    </citation>
    <scope>NUCLEOTIDE SEQUENCE [LARGE SCALE GENOMIC DNA]</scope>
    <source>
        <strain evidence="1 2">A2931</strain>
    </source>
</reference>
<dbReference type="Pfam" id="PF10678">
    <property type="entry name" value="DUF2492"/>
    <property type="match status" value="1"/>
</dbReference>
<protein>
    <submittedName>
        <fullName evidence="1">YecH family protein</fullName>
    </submittedName>
</protein>